<name>A0A1V6YZT5_PENNA</name>
<dbReference type="InterPro" id="IPR031353">
    <property type="entry name" value="NACHT_sigma"/>
</dbReference>
<dbReference type="Pfam" id="PF17106">
    <property type="entry name" value="NACHT_sigma"/>
    <property type="match status" value="1"/>
</dbReference>
<gene>
    <name evidence="3" type="ORF">PENNAL_c0006G05314</name>
</gene>
<feature type="domain" description="NACHT-NTPase and P-loop NTPases N-terminal" evidence="2">
    <location>
        <begin position="53"/>
        <end position="147"/>
    </location>
</feature>
<dbReference type="Proteomes" id="UP000191691">
    <property type="component" value="Unassembled WGS sequence"/>
</dbReference>
<evidence type="ECO:0000313" key="4">
    <source>
        <dbReference type="Proteomes" id="UP000191691"/>
    </source>
</evidence>
<evidence type="ECO:0000259" key="1">
    <source>
        <dbReference type="Pfam" id="PF17106"/>
    </source>
</evidence>
<dbReference type="EMBL" id="MOOB01000006">
    <property type="protein sequence ID" value="OQE92945.1"/>
    <property type="molecule type" value="Genomic_DNA"/>
</dbReference>
<reference evidence="4" key="1">
    <citation type="journal article" date="2017" name="Nat. Microbiol.">
        <title>Global analysis of biosynthetic gene clusters reveals vast potential of secondary metabolite production in Penicillium species.</title>
        <authorList>
            <person name="Nielsen J.C."/>
            <person name="Grijseels S."/>
            <person name="Prigent S."/>
            <person name="Ji B."/>
            <person name="Dainat J."/>
            <person name="Nielsen K.F."/>
            <person name="Frisvad J.C."/>
            <person name="Workman M."/>
            <person name="Nielsen J."/>
        </authorList>
    </citation>
    <scope>NUCLEOTIDE SEQUENCE [LARGE SCALE GENOMIC DNA]</scope>
    <source>
        <strain evidence="4">IBT 13039</strain>
    </source>
</reference>
<evidence type="ECO:0000259" key="2">
    <source>
        <dbReference type="Pfam" id="PF17107"/>
    </source>
</evidence>
<protein>
    <recommendedName>
        <fullName evidence="5">NACHT-NTPase and P-loop NTPases N-terminal domain-containing protein</fullName>
    </recommendedName>
</protein>
<evidence type="ECO:0008006" key="5">
    <source>
        <dbReference type="Google" id="ProtNLM"/>
    </source>
</evidence>
<dbReference type="InterPro" id="IPR031352">
    <property type="entry name" value="SesA"/>
</dbReference>
<sequence>MEYRLYSSSNFKSLHYKLPTLVASIMSSANPTLSLILGDTINALKKAERNSGDPDVGNTPAIFHEAAKRIPSLLIYFEKCKQHLDATMTATDFPRSAIHTMEICERNALRVNEIFSGVVGSSNAAEQYRRVARGDRLEDLMKEILTHAIQISNISQLAAIRGAEVEELGKALRSFVAMPTSLPENKASYSFNNSGNGYQNINTSTGHQYNNTGAGNMFTGTIQGLQMSR</sequence>
<dbReference type="OMA" id="FEKCKQH"/>
<evidence type="ECO:0000313" key="3">
    <source>
        <dbReference type="EMBL" id="OQE92945.1"/>
    </source>
</evidence>
<accession>A0A1V6YZT5</accession>
<dbReference type="AlphaFoldDB" id="A0A1V6YZT5"/>
<dbReference type="Pfam" id="PF17107">
    <property type="entry name" value="SesA"/>
    <property type="match status" value="1"/>
</dbReference>
<keyword evidence="4" id="KW-1185">Reference proteome</keyword>
<organism evidence="3 4">
    <name type="scientific">Penicillium nalgiovense</name>
    <dbReference type="NCBI Taxonomy" id="60175"/>
    <lineage>
        <taxon>Eukaryota</taxon>
        <taxon>Fungi</taxon>
        <taxon>Dikarya</taxon>
        <taxon>Ascomycota</taxon>
        <taxon>Pezizomycotina</taxon>
        <taxon>Eurotiomycetes</taxon>
        <taxon>Eurotiomycetidae</taxon>
        <taxon>Eurotiales</taxon>
        <taxon>Aspergillaceae</taxon>
        <taxon>Penicillium</taxon>
    </lineage>
</organism>
<feature type="domain" description="NACHT-NTPase sigma" evidence="1">
    <location>
        <begin position="189"/>
        <end position="224"/>
    </location>
</feature>
<comment type="caution">
    <text evidence="3">The sequence shown here is derived from an EMBL/GenBank/DDBJ whole genome shotgun (WGS) entry which is preliminary data.</text>
</comment>
<proteinExistence type="predicted"/>